<keyword evidence="2" id="KW-0732">Signal</keyword>
<gene>
    <name evidence="3" type="ORF">SCF082_LOCUS7756</name>
</gene>
<reference evidence="3 4" key="1">
    <citation type="submission" date="2024-02" db="EMBL/GenBank/DDBJ databases">
        <authorList>
            <person name="Chen Y."/>
            <person name="Shah S."/>
            <person name="Dougan E. K."/>
            <person name="Thang M."/>
            <person name="Chan C."/>
        </authorList>
    </citation>
    <scope>NUCLEOTIDE SEQUENCE [LARGE SCALE GENOMIC DNA]</scope>
</reference>
<organism evidence="3 4">
    <name type="scientific">Durusdinium trenchii</name>
    <dbReference type="NCBI Taxonomy" id="1381693"/>
    <lineage>
        <taxon>Eukaryota</taxon>
        <taxon>Sar</taxon>
        <taxon>Alveolata</taxon>
        <taxon>Dinophyceae</taxon>
        <taxon>Suessiales</taxon>
        <taxon>Symbiodiniaceae</taxon>
        <taxon>Durusdinium</taxon>
    </lineage>
</organism>
<proteinExistence type="predicted"/>
<keyword evidence="4" id="KW-1185">Reference proteome</keyword>
<feature type="non-terminal residue" evidence="3">
    <location>
        <position position="200"/>
    </location>
</feature>
<feature type="region of interest" description="Disordered" evidence="1">
    <location>
        <begin position="90"/>
        <end position="200"/>
    </location>
</feature>
<evidence type="ECO:0000256" key="2">
    <source>
        <dbReference type="SAM" id="SignalP"/>
    </source>
</evidence>
<feature type="signal peptide" evidence="2">
    <location>
        <begin position="1"/>
        <end position="20"/>
    </location>
</feature>
<dbReference type="EMBL" id="CAXAMM010004424">
    <property type="protein sequence ID" value="CAK9003475.1"/>
    <property type="molecule type" value="Genomic_DNA"/>
</dbReference>
<evidence type="ECO:0000256" key="1">
    <source>
        <dbReference type="SAM" id="MobiDB-lite"/>
    </source>
</evidence>
<accession>A0ABP0IQ23</accession>
<comment type="caution">
    <text evidence="3">The sequence shown here is derived from an EMBL/GenBank/DDBJ whole genome shotgun (WGS) entry which is preliminary data.</text>
</comment>
<name>A0ABP0IQ23_9DINO</name>
<feature type="chain" id="PRO_5047476345" evidence="2">
    <location>
        <begin position="21"/>
        <end position="200"/>
    </location>
</feature>
<protein>
    <submittedName>
        <fullName evidence="3">RING-type domain-containing protein</fullName>
    </submittedName>
</protein>
<evidence type="ECO:0000313" key="3">
    <source>
        <dbReference type="EMBL" id="CAK9003475.1"/>
    </source>
</evidence>
<dbReference type="Proteomes" id="UP001642464">
    <property type="component" value="Unassembled WGS sequence"/>
</dbReference>
<feature type="non-terminal residue" evidence="3">
    <location>
        <position position="1"/>
    </location>
</feature>
<feature type="compositionally biased region" description="Basic and acidic residues" evidence="1">
    <location>
        <begin position="189"/>
        <end position="200"/>
    </location>
</feature>
<feature type="compositionally biased region" description="Low complexity" evidence="1">
    <location>
        <begin position="133"/>
        <end position="146"/>
    </location>
</feature>
<feature type="compositionally biased region" description="Basic residues" evidence="1">
    <location>
        <begin position="123"/>
        <end position="132"/>
    </location>
</feature>
<evidence type="ECO:0000313" key="4">
    <source>
        <dbReference type="Proteomes" id="UP001642464"/>
    </source>
</evidence>
<sequence>VRVAVVPCTVPLLLSRPVLARLGMTYDLAAQSASLKALQVDLVRRQSSPTGHPALIVNVYTREGFNPSYFTASHRRQVVKWLGEVPAGSKLEESEKEVEDPGLDTGRGGQPLSKEGVVEGRKVVLKTPKRASRASALRSAPAAALRARGKGVSGGDKPSEGGPLGDRVNAGPADRAFSDFPQDLELGTEGERDQMSTEEL</sequence>